<dbReference type="PANTHER" id="PTHR23227:SF84">
    <property type="entry name" value="ENDONUCLEASE_EXONUCLEASE_PHOSPHATASE DOMAIN-CONTAINING PROTEIN"/>
    <property type="match status" value="1"/>
</dbReference>
<dbReference type="Gene3D" id="3.60.10.10">
    <property type="entry name" value="Endonuclease/exonuclease/phosphatase"/>
    <property type="match status" value="1"/>
</dbReference>
<reference evidence="1" key="1">
    <citation type="journal article" date="2023" name="Mol. Biol. Evol.">
        <title>Third-Generation Sequencing Reveals the Adaptive Role of the Epigenome in Three Deep-Sea Polychaetes.</title>
        <authorList>
            <person name="Perez M."/>
            <person name="Aroh O."/>
            <person name="Sun Y."/>
            <person name="Lan Y."/>
            <person name="Juniper S.K."/>
            <person name="Young C.R."/>
            <person name="Angers B."/>
            <person name="Qian P.Y."/>
        </authorList>
    </citation>
    <scope>NUCLEOTIDE SEQUENCE</scope>
    <source>
        <strain evidence="1">R07B-5</strain>
    </source>
</reference>
<organism evidence="1 2">
    <name type="scientific">Ridgeia piscesae</name>
    <name type="common">Tubeworm</name>
    <dbReference type="NCBI Taxonomy" id="27915"/>
    <lineage>
        <taxon>Eukaryota</taxon>
        <taxon>Metazoa</taxon>
        <taxon>Spiralia</taxon>
        <taxon>Lophotrochozoa</taxon>
        <taxon>Annelida</taxon>
        <taxon>Polychaeta</taxon>
        <taxon>Sedentaria</taxon>
        <taxon>Canalipalpata</taxon>
        <taxon>Sabellida</taxon>
        <taxon>Siboglinidae</taxon>
        <taxon>Ridgeia</taxon>
    </lineage>
</organism>
<dbReference type="AlphaFoldDB" id="A0AAD9NKT3"/>
<evidence type="ECO:0000313" key="1">
    <source>
        <dbReference type="EMBL" id="KAK2173977.1"/>
    </source>
</evidence>
<dbReference type="InterPro" id="IPR027124">
    <property type="entry name" value="Swc5/CFDP1/2"/>
</dbReference>
<protein>
    <recommendedName>
        <fullName evidence="3">Craniofacial development protein 2</fullName>
    </recommendedName>
</protein>
<accession>A0AAD9NKT3</accession>
<comment type="caution">
    <text evidence="1">The sequence shown here is derived from an EMBL/GenBank/DDBJ whole genome shotgun (WGS) entry which is preliminary data.</text>
</comment>
<dbReference type="PANTHER" id="PTHR23227">
    <property type="entry name" value="BUCENTAUR RELATED"/>
    <property type="match status" value="1"/>
</dbReference>
<gene>
    <name evidence="1" type="ORF">NP493_838g02007</name>
</gene>
<dbReference type="Proteomes" id="UP001209878">
    <property type="component" value="Unassembled WGS sequence"/>
</dbReference>
<evidence type="ECO:0000313" key="2">
    <source>
        <dbReference type="Proteomes" id="UP001209878"/>
    </source>
</evidence>
<dbReference type="SUPFAM" id="SSF56219">
    <property type="entry name" value="DNase I-like"/>
    <property type="match status" value="1"/>
</dbReference>
<dbReference type="InterPro" id="IPR036691">
    <property type="entry name" value="Endo/exonu/phosph_ase_sf"/>
</dbReference>
<sequence>MRLPLSKDNFAIIISVYAPTITNPDENKEAFYNQLASVLSGIPRTDKLLLIGVFNARIGRVNDKWPFVMGKHGTGKYNSNGELLLTLCSEFELIATNTMFKQKDEFKTTWMHPRSGHWHMVDFIITKCWDKMDIHSTRVVCWANCWTDHQMLRSKVAFGIQQKHNRQGTSKPTKINTAKLSIISHSESFEQEMDSALAKWEEKESSKPDEEWAALQQVVYNTANTYLGKPERKYQDWFYPNDQELQTLMSRREQAHQSVANQEIHHSSIQRFLQTATRTHLCTEIRLVGRSRALDNILQRIAKTSLGEIPMMDEMARAIAGLKDGKAPGGDGIPAEVWKHRGDNLFSRLHQQITNAWEVGSVPQERKDASIVTIYKKGDRTDCGTIEKSLFFLQQA</sequence>
<name>A0AAD9NKT3_RIDPI</name>
<proteinExistence type="predicted"/>
<dbReference type="EMBL" id="JAODUO010000838">
    <property type="protein sequence ID" value="KAK2173977.1"/>
    <property type="molecule type" value="Genomic_DNA"/>
</dbReference>
<evidence type="ECO:0008006" key="3">
    <source>
        <dbReference type="Google" id="ProtNLM"/>
    </source>
</evidence>
<keyword evidence="2" id="KW-1185">Reference proteome</keyword>